<gene>
    <name evidence="1" type="ORF">TSAR_011690</name>
</gene>
<dbReference type="Proteomes" id="UP000215335">
    <property type="component" value="Unassembled WGS sequence"/>
</dbReference>
<accession>A0A232EJC8</accession>
<comment type="caution">
    <text evidence="1">The sequence shown here is derived from an EMBL/GenBank/DDBJ whole genome shotgun (WGS) entry which is preliminary data.</text>
</comment>
<evidence type="ECO:0000313" key="1">
    <source>
        <dbReference type="EMBL" id="OXU18422.1"/>
    </source>
</evidence>
<organism evidence="1 2">
    <name type="scientific">Trichomalopsis sarcophagae</name>
    <dbReference type="NCBI Taxonomy" id="543379"/>
    <lineage>
        <taxon>Eukaryota</taxon>
        <taxon>Metazoa</taxon>
        <taxon>Ecdysozoa</taxon>
        <taxon>Arthropoda</taxon>
        <taxon>Hexapoda</taxon>
        <taxon>Insecta</taxon>
        <taxon>Pterygota</taxon>
        <taxon>Neoptera</taxon>
        <taxon>Endopterygota</taxon>
        <taxon>Hymenoptera</taxon>
        <taxon>Apocrita</taxon>
        <taxon>Proctotrupomorpha</taxon>
        <taxon>Chalcidoidea</taxon>
        <taxon>Pteromalidae</taxon>
        <taxon>Pteromalinae</taxon>
        <taxon>Trichomalopsis</taxon>
    </lineage>
</organism>
<keyword evidence="2" id="KW-1185">Reference proteome</keyword>
<name>A0A232EJC8_9HYME</name>
<reference evidence="1 2" key="1">
    <citation type="journal article" date="2017" name="Curr. Biol.">
        <title>The Evolution of Venom by Co-option of Single-Copy Genes.</title>
        <authorList>
            <person name="Martinson E.O."/>
            <person name="Mrinalini"/>
            <person name="Kelkar Y.D."/>
            <person name="Chang C.H."/>
            <person name="Werren J.H."/>
        </authorList>
    </citation>
    <scope>NUCLEOTIDE SEQUENCE [LARGE SCALE GENOMIC DNA]</scope>
    <source>
        <strain evidence="1 2">Alberta</strain>
        <tissue evidence="1">Whole body</tissue>
    </source>
</reference>
<dbReference type="EMBL" id="NNAY01004063">
    <property type="protein sequence ID" value="OXU18422.1"/>
    <property type="molecule type" value="Genomic_DNA"/>
</dbReference>
<evidence type="ECO:0000313" key="2">
    <source>
        <dbReference type="Proteomes" id="UP000215335"/>
    </source>
</evidence>
<sequence length="29" mass="3397">MDIFRRIWGAYKTVSQGTFSVLERGFALF</sequence>
<protein>
    <submittedName>
        <fullName evidence="1">Uncharacterized protein</fullName>
    </submittedName>
</protein>
<proteinExistence type="predicted"/>
<dbReference type="AlphaFoldDB" id="A0A232EJC8"/>